<dbReference type="Gramene" id="ONIVA01G17130.1">
    <property type="protein sequence ID" value="ONIVA01G17130.1"/>
    <property type="gene ID" value="ONIVA01G17130"/>
</dbReference>
<dbReference type="AlphaFoldDB" id="A0A0E0FLC0"/>
<keyword evidence="1" id="KW-0812">Transmembrane</keyword>
<evidence type="ECO:0000256" key="1">
    <source>
        <dbReference type="SAM" id="Phobius"/>
    </source>
</evidence>
<dbReference type="EnsemblPlants" id="ONIVA01G17130.1">
    <property type="protein sequence ID" value="ONIVA01G17130.1"/>
    <property type="gene ID" value="ONIVA01G17130"/>
</dbReference>
<reference evidence="2" key="2">
    <citation type="submission" date="2018-04" db="EMBL/GenBank/DDBJ databases">
        <title>OnivRS2 (Oryza nivara Reference Sequence Version 2).</title>
        <authorList>
            <person name="Zhang J."/>
            <person name="Kudrna D."/>
            <person name="Lee S."/>
            <person name="Talag J."/>
            <person name="Rajasekar S."/>
            <person name="Welchert J."/>
            <person name="Hsing Y.-I."/>
            <person name="Wing R.A."/>
        </authorList>
    </citation>
    <scope>NUCLEOTIDE SEQUENCE [LARGE SCALE GENOMIC DNA]</scope>
</reference>
<dbReference type="Proteomes" id="UP000006591">
    <property type="component" value="Chromosome 1"/>
</dbReference>
<organism evidence="2">
    <name type="scientific">Oryza nivara</name>
    <name type="common">Indian wild rice</name>
    <name type="synonym">Oryza sativa f. spontanea</name>
    <dbReference type="NCBI Taxonomy" id="4536"/>
    <lineage>
        <taxon>Eukaryota</taxon>
        <taxon>Viridiplantae</taxon>
        <taxon>Streptophyta</taxon>
        <taxon>Embryophyta</taxon>
        <taxon>Tracheophyta</taxon>
        <taxon>Spermatophyta</taxon>
        <taxon>Magnoliopsida</taxon>
        <taxon>Liliopsida</taxon>
        <taxon>Poales</taxon>
        <taxon>Poaceae</taxon>
        <taxon>BOP clade</taxon>
        <taxon>Oryzoideae</taxon>
        <taxon>Oryzeae</taxon>
        <taxon>Oryzinae</taxon>
        <taxon>Oryza</taxon>
    </lineage>
</organism>
<protein>
    <submittedName>
        <fullName evidence="2">Uncharacterized protein</fullName>
    </submittedName>
</protein>
<accession>A0A0E0FLC0</accession>
<evidence type="ECO:0000313" key="2">
    <source>
        <dbReference type="EnsemblPlants" id="ONIVA01G17130.1"/>
    </source>
</evidence>
<feature type="transmembrane region" description="Helical" evidence="1">
    <location>
        <begin position="40"/>
        <end position="57"/>
    </location>
</feature>
<reference evidence="2" key="1">
    <citation type="submission" date="2015-04" db="UniProtKB">
        <authorList>
            <consortium name="EnsemblPlants"/>
        </authorList>
    </citation>
    <scope>IDENTIFICATION</scope>
    <source>
        <strain evidence="2">SL10</strain>
    </source>
</reference>
<sequence length="113" mass="12300">MAVSGLYVGGYCSFAVYEGLKLIAVGAQLRFGNPLHDKEAAAIAIMVMVIVSVGIGNEDSQGHRLGLVKTGHGSYFLPGTYLRRRGTRGQTDLCKSPRGPCKRETVDLRWDWS</sequence>
<keyword evidence="1" id="KW-0472">Membrane</keyword>
<name>A0A0E0FLC0_ORYNI</name>
<keyword evidence="3" id="KW-1185">Reference proteome</keyword>
<keyword evidence="1" id="KW-1133">Transmembrane helix</keyword>
<proteinExistence type="predicted"/>
<dbReference type="HOGENOM" id="CLU_2137507_0_0_1"/>
<evidence type="ECO:0000313" key="3">
    <source>
        <dbReference type="Proteomes" id="UP000006591"/>
    </source>
</evidence>